<evidence type="ECO:0000313" key="3">
    <source>
        <dbReference type="Proteomes" id="UP001327560"/>
    </source>
</evidence>
<gene>
    <name evidence="2" type="ORF">Cni_G06640</name>
</gene>
<reference evidence="2 3" key="1">
    <citation type="submission" date="2023-10" db="EMBL/GenBank/DDBJ databases">
        <title>Chromosome-scale genome assembly provides insights into flower coloration mechanisms of Canna indica.</title>
        <authorList>
            <person name="Li C."/>
        </authorList>
    </citation>
    <scope>NUCLEOTIDE SEQUENCE [LARGE SCALE GENOMIC DNA]</scope>
    <source>
        <tissue evidence="2">Flower</tissue>
    </source>
</reference>
<name>A0AAQ3JXF7_9LILI</name>
<dbReference type="EMBL" id="CP136891">
    <property type="protein sequence ID" value="WOK97932.1"/>
    <property type="molecule type" value="Genomic_DNA"/>
</dbReference>
<dbReference type="AlphaFoldDB" id="A0AAQ3JXF7"/>
<dbReference type="Proteomes" id="UP001327560">
    <property type="component" value="Chromosome 2"/>
</dbReference>
<dbReference type="PANTHER" id="PTHR31286">
    <property type="entry name" value="GLYCINE-RICH CELL WALL STRUCTURAL PROTEIN 1.8-LIKE"/>
    <property type="match status" value="1"/>
</dbReference>
<accession>A0AAQ3JXF7</accession>
<proteinExistence type="predicted"/>
<dbReference type="InterPro" id="IPR040256">
    <property type="entry name" value="At4g02000-like"/>
</dbReference>
<keyword evidence="3" id="KW-1185">Reference proteome</keyword>
<feature type="domain" description="DUF4283" evidence="1">
    <location>
        <begin position="43"/>
        <end position="103"/>
    </location>
</feature>
<organism evidence="2 3">
    <name type="scientific">Canna indica</name>
    <name type="common">Indian-shot</name>
    <dbReference type="NCBI Taxonomy" id="4628"/>
    <lineage>
        <taxon>Eukaryota</taxon>
        <taxon>Viridiplantae</taxon>
        <taxon>Streptophyta</taxon>
        <taxon>Embryophyta</taxon>
        <taxon>Tracheophyta</taxon>
        <taxon>Spermatophyta</taxon>
        <taxon>Magnoliopsida</taxon>
        <taxon>Liliopsida</taxon>
        <taxon>Zingiberales</taxon>
        <taxon>Cannaceae</taxon>
        <taxon>Canna</taxon>
    </lineage>
</organism>
<evidence type="ECO:0000313" key="2">
    <source>
        <dbReference type="EMBL" id="WOK97932.1"/>
    </source>
</evidence>
<protein>
    <recommendedName>
        <fullName evidence="1">DUF4283 domain-containing protein</fullName>
    </recommendedName>
</protein>
<dbReference type="PANTHER" id="PTHR31286:SF99">
    <property type="entry name" value="DUF4283 DOMAIN-CONTAINING PROTEIN"/>
    <property type="match status" value="1"/>
</dbReference>
<sequence>MYTSLTADSEKIWVAAGNRSLDLGQNATKPNPSSIPVSKQDLVRDWAMTIWSMYNIYNVIDLENEFFLFRFSSEDDAIKVLTNGLWAFRGDLINLRPWKPDFKALTEEISSAPVWIQFPNLPME</sequence>
<dbReference type="InterPro" id="IPR025558">
    <property type="entry name" value="DUF4283"/>
</dbReference>
<evidence type="ECO:0000259" key="1">
    <source>
        <dbReference type="Pfam" id="PF14111"/>
    </source>
</evidence>
<dbReference type="Pfam" id="PF14111">
    <property type="entry name" value="DUF4283"/>
    <property type="match status" value="1"/>
</dbReference>